<name>G3HM75_CRIGR</name>
<dbReference type="GlyGen" id="G3HM75">
    <property type="glycosylation" value="1 site"/>
</dbReference>
<dbReference type="EMBL" id="JH000504">
    <property type="protein sequence ID" value="EGV95499.1"/>
    <property type="molecule type" value="Genomic_DNA"/>
</dbReference>
<evidence type="ECO:0000313" key="2">
    <source>
        <dbReference type="Proteomes" id="UP000001075"/>
    </source>
</evidence>
<organism evidence="1 2">
    <name type="scientific">Cricetulus griseus</name>
    <name type="common">Chinese hamster</name>
    <name type="synonym">Cricetulus barabensis griseus</name>
    <dbReference type="NCBI Taxonomy" id="10029"/>
    <lineage>
        <taxon>Eukaryota</taxon>
        <taxon>Metazoa</taxon>
        <taxon>Chordata</taxon>
        <taxon>Craniata</taxon>
        <taxon>Vertebrata</taxon>
        <taxon>Euteleostomi</taxon>
        <taxon>Mammalia</taxon>
        <taxon>Eutheria</taxon>
        <taxon>Euarchontoglires</taxon>
        <taxon>Glires</taxon>
        <taxon>Rodentia</taxon>
        <taxon>Myomorpha</taxon>
        <taxon>Muroidea</taxon>
        <taxon>Cricetidae</taxon>
        <taxon>Cricetinae</taxon>
        <taxon>Cricetulus</taxon>
    </lineage>
</organism>
<accession>G3HM75</accession>
<proteinExistence type="predicted"/>
<evidence type="ECO:0000313" key="1">
    <source>
        <dbReference type="EMBL" id="EGV95499.1"/>
    </source>
</evidence>
<reference evidence="2" key="1">
    <citation type="journal article" date="2011" name="Nat. Biotechnol.">
        <title>The genomic sequence of the Chinese hamster ovary (CHO)-K1 cell line.</title>
        <authorList>
            <person name="Xu X."/>
            <person name="Nagarajan H."/>
            <person name="Lewis N.E."/>
            <person name="Pan S."/>
            <person name="Cai Z."/>
            <person name="Liu X."/>
            <person name="Chen W."/>
            <person name="Xie M."/>
            <person name="Wang W."/>
            <person name="Hammond S."/>
            <person name="Andersen M.R."/>
            <person name="Neff N."/>
            <person name="Passarelli B."/>
            <person name="Koh W."/>
            <person name="Fan H.C."/>
            <person name="Wang J."/>
            <person name="Gui Y."/>
            <person name="Lee K.H."/>
            <person name="Betenbaugh M.J."/>
            <person name="Quake S.R."/>
            <person name="Famili I."/>
            <person name="Palsson B.O."/>
            <person name="Wang J."/>
        </authorList>
    </citation>
    <scope>NUCLEOTIDE SEQUENCE [LARGE SCALE GENOMIC DNA]</scope>
    <source>
        <strain evidence="2">CHO K1 cell line</strain>
    </source>
</reference>
<dbReference type="AlphaFoldDB" id="G3HM75"/>
<protein>
    <submittedName>
        <fullName evidence="1">Uncharacterized protein</fullName>
    </submittedName>
</protein>
<sequence>MTSSPTPPPQVSAIYSALGTNRHWLLSTLVRAASFYSEQLSVERCIADQSAKTY</sequence>
<dbReference type="InParanoid" id="G3HM75"/>
<gene>
    <name evidence="1" type="ORF">I79_011823</name>
</gene>
<dbReference type="Proteomes" id="UP000001075">
    <property type="component" value="Unassembled WGS sequence"/>
</dbReference>